<gene>
    <name evidence="1" type="ORF">GFSPODELE1_LOCUS8489</name>
</gene>
<keyword evidence="2" id="KW-1185">Reference proteome</keyword>
<dbReference type="InterPro" id="IPR014710">
    <property type="entry name" value="RmlC-like_jellyroll"/>
</dbReference>
<protein>
    <recommendedName>
        <fullName evidence="3">Cupin 2 conserved barrel domain-containing protein</fullName>
    </recommendedName>
</protein>
<dbReference type="EMBL" id="OZ037949">
    <property type="protein sequence ID" value="CAL1711771.1"/>
    <property type="molecule type" value="Genomic_DNA"/>
</dbReference>
<reference evidence="2" key="1">
    <citation type="submission" date="2024-04" db="EMBL/GenBank/DDBJ databases">
        <authorList>
            <person name="Shaw F."/>
            <person name="Minotto A."/>
        </authorList>
    </citation>
    <scope>NUCLEOTIDE SEQUENCE [LARGE SCALE GENOMIC DNA]</scope>
</reference>
<dbReference type="PANTHER" id="PTHR36156">
    <property type="entry name" value="SLR2101 PROTEIN"/>
    <property type="match status" value="1"/>
</dbReference>
<dbReference type="InterPro" id="IPR011051">
    <property type="entry name" value="RmlC_Cupin_sf"/>
</dbReference>
<organism evidence="1 2">
    <name type="scientific">Somion occarium</name>
    <dbReference type="NCBI Taxonomy" id="3059160"/>
    <lineage>
        <taxon>Eukaryota</taxon>
        <taxon>Fungi</taxon>
        <taxon>Dikarya</taxon>
        <taxon>Basidiomycota</taxon>
        <taxon>Agaricomycotina</taxon>
        <taxon>Agaricomycetes</taxon>
        <taxon>Polyporales</taxon>
        <taxon>Cerrenaceae</taxon>
        <taxon>Somion</taxon>
    </lineage>
</organism>
<dbReference type="InterPro" id="IPR047142">
    <property type="entry name" value="OryJ/VirC-like"/>
</dbReference>
<dbReference type="SUPFAM" id="SSF51182">
    <property type="entry name" value="RmlC-like cupins"/>
    <property type="match status" value="1"/>
</dbReference>
<proteinExistence type="predicted"/>
<evidence type="ECO:0000313" key="1">
    <source>
        <dbReference type="EMBL" id="CAL1711771.1"/>
    </source>
</evidence>
<dbReference type="Proteomes" id="UP001497453">
    <property type="component" value="Chromosome 6"/>
</dbReference>
<dbReference type="CDD" id="cd02231">
    <property type="entry name" value="cupin_BLL6423-like"/>
    <property type="match status" value="1"/>
</dbReference>
<dbReference type="PANTHER" id="PTHR36156:SF2">
    <property type="entry name" value="CUPIN TYPE-2 DOMAIN-CONTAINING PROTEIN"/>
    <property type="match status" value="1"/>
</dbReference>
<sequence length="179" mass="19773">MSKPTSSTDSSPFPSVRRVVTGHSSTAKAIILDDSVLPFVYWEGTSGSAVHDVYRTHESPAILGTEINGEWVDEIKLNDALVNPNGSAIRSIDMYPGMYVKPHRTWSIDHGIVVKGSVVIELDDGERRVINEGDVIVQRGTIHSWKNESSEWNRIFFVMLGATPIEVKPGQKLEEVSAK</sequence>
<accession>A0ABP1DVC6</accession>
<name>A0ABP1DVC6_9APHY</name>
<dbReference type="Gene3D" id="2.60.120.10">
    <property type="entry name" value="Jelly Rolls"/>
    <property type="match status" value="1"/>
</dbReference>
<evidence type="ECO:0008006" key="3">
    <source>
        <dbReference type="Google" id="ProtNLM"/>
    </source>
</evidence>
<evidence type="ECO:0000313" key="2">
    <source>
        <dbReference type="Proteomes" id="UP001497453"/>
    </source>
</evidence>